<evidence type="ECO:0000259" key="2">
    <source>
        <dbReference type="SMART" id="SM00835"/>
    </source>
</evidence>
<dbReference type="EMBL" id="QSKV01000003">
    <property type="protein sequence ID" value="RHE93766.1"/>
    <property type="molecule type" value="Genomic_DNA"/>
</dbReference>
<dbReference type="InterPro" id="IPR011051">
    <property type="entry name" value="RmlC_Cupin_sf"/>
</dbReference>
<dbReference type="PANTHER" id="PTHR35848:SF6">
    <property type="entry name" value="CUPIN TYPE-2 DOMAIN-CONTAINING PROTEIN"/>
    <property type="match status" value="1"/>
</dbReference>
<dbReference type="InterPro" id="IPR014710">
    <property type="entry name" value="RmlC-like_jellyroll"/>
</dbReference>
<gene>
    <name evidence="3" type="ORF">DW712_06815</name>
</gene>
<keyword evidence="1" id="KW-0479">Metal-binding</keyword>
<feature type="domain" description="Cupin type-1" evidence="2">
    <location>
        <begin position="21"/>
        <end position="124"/>
    </location>
</feature>
<dbReference type="InterPro" id="IPR006045">
    <property type="entry name" value="Cupin_1"/>
</dbReference>
<sequence length="127" mass="14392">MKNIVCENEVEVQHLPGRDLQWLFTPEQNVSEAFSMNVVVIKPGCTVTPAHSHPEKEEVIYIVDGSGKTYINGYIYNVCKGTAVLFPKKSIHMLRNTGKVDMKVVCFFTPQATLADYEFHEQVVFPE</sequence>
<name>A0A414LGL2_9BACE</name>
<evidence type="ECO:0000313" key="3">
    <source>
        <dbReference type="EMBL" id="RHE93766.1"/>
    </source>
</evidence>
<evidence type="ECO:0000313" key="4">
    <source>
        <dbReference type="Proteomes" id="UP000285650"/>
    </source>
</evidence>
<dbReference type="PANTHER" id="PTHR35848">
    <property type="entry name" value="OXALATE-BINDING PROTEIN"/>
    <property type="match status" value="1"/>
</dbReference>
<dbReference type="RefSeq" id="WP_118221373.1">
    <property type="nucleotide sequence ID" value="NZ_JADMTM010000043.1"/>
</dbReference>
<dbReference type="Pfam" id="PF07883">
    <property type="entry name" value="Cupin_2"/>
    <property type="match status" value="1"/>
</dbReference>
<comment type="caution">
    <text evidence="3">The sequence shown here is derived from an EMBL/GenBank/DDBJ whole genome shotgun (WGS) entry which is preliminary data.</text>
</comment>
<accession>A0A414LGL2</accession>
<protein>
    <submittedName>
        <fullName evidence="3">Cupin domain-containing protein</fullName>
    </submittedName>
</protein>
<dbReference type="AlphaFoldDB" id="A0A414LGL2"/>
<dbReference type="Gene3D" id="2.60.120.10">
    <property type="entry name" value="Jelly Rolls"/>
    <property type="match status" value="1"/>
</dbReference>
<dbReference type="Proteomes" id="UP000285650">
    <property type="component" value="Unassembled WGS sequence"/>
</dbReference>
<evidence type="ECO:0000256" key="1">
    <source>
        <dbReference type="ARBA" id="ARBA00022723"/>
    </source>
</evidence>
<reference evidence="3 4" key="1">
    <citation type="submission" date="2018-08" db="EMBL/GenBank/DDBJ databases">
        <title>A genome reference for cultivated species of the human gut microbiota.</title>
        <authorList>
            <person name="Zou Y."/>
            <person name="Xue W."/>
            <person name="Luo G."/>
        </authorList>
    </citation>
    <scope>NUCLEOTIDE SEQUENCE [LARGE SCALE GENOMIC DNA]</scope>
    <source>
        <strain evidence="3 4">AM27-17</strain>
    </source>
</reference>
<proteinExistence type="predicted"/>
<dbReference type="GO" id="GO:0046872">
    <property type="term" value="F:metal ion binding"/>
    <property type="evidence" value="ECO:0007669"/>
    <property type="project" value="UniProtKB-KW"/>
</dbReference>
<dbReference type="InterPro" id="IPR013096">
    <property type="entry name" value="Cupin_2"/>
</dbReference>
<dbReference type="InterPro" id="IPR051610">
    <property type="entry name" value="GPI/OXD"/>
</dbReference>
<dbReference type="SUPFAM" id="SSF51182">
    <property type="entry name" value="RmlC-like cupins"/>
    <property type="match status" value="1"/>
</dbReference>
<dbReference type="SMART" id="SM00835">
    <property type="entry name" value="Cupin_1"/>
    <property type="match status" value="1"/>
</dbReference>
<organism evidence="3 4">
    <name type="scientific">Bacteroides intestinalis</name>
    <dbReference type="NCBI Taxonomy" id="329854"/>
    <lineage>
        <taxon>Bacteria</taxon>
        <taxon>Pseudomonadati</taxon>
        <taxon>Bacteroidota</taxon>
        <taxon>Bacteroidia</taxon>
        <taxon>Bacteroidales</taxon>
        <taxon>Bacteroidaceae</taxon>
        <taxon>Bacteroides</taxon>
    </lineage>
</organism>